<evidence type="ECO:0000313" key="3">
    <source>
        <dbReference type="Proteomes" id="UP001610335"/>
    </source>
</evidence>
<evidence type="ECO:0000313" key="2">
    <source>
        <dbReference type="EMBL" id="KAL2835215.1"/>
    </source>
</evidence>
<comment type="caution">
    <text evidence="2">The sequence shown here is derived from an EMBL/GenBank/DDBJ whole genome shotgun (WGS) entry which is preliminary data.</text>
</comment>
<dbReference type="EMBL" id="JBFXLS010000001">
    <property type="protein sequence ID" value="KAL2835215.1"/>
    <property type="molecule type" value="Genomic_DNA"/>
</dbReference>
<feature type="region of interest" description="Disordered" evidence="1">
    <location>
        <begin position="170"/>
        <end position="197"/>
    </location>
</feature>
<accession>A0ABR4J5A7</accession>
<gene>
    <name evidence="2" type="ORF">BDW59DRAFT_5219</name>
</gene>
<feature type="compositionally biased region" description="Basic and acidic residues" evidence="1">
    <location>
        <begin position="170"/>
        <end position="184"/>
    </location>
</feature>
<dbReference type="Proteomes" id="UP001610335">
    <property type="component" value="Unassembled WGS sequence"/>
</dbReference>
<reference evidence="2 3" key="1">
    <citation type="submission" date="2024-07" db="EMBL/GenBank/DDBJ databases">
        <title>Section-level genome sequencing and comparative genomics of Aspergillus sections Usti and Cavernicolus.</title>
        <authorList>
            <consortium name="Lawrence Berkeley National Laboratory"/>
            <person name="Nybo J.L."/>
            <person name="Vesth T.C."/>
            <person name="Theobald S."/>
            <person name="Frisvad J.C."/>
            <person name="Larsen T.O."/>
            <person name="Kjaerboelling I."/>
            <person name="Rothschild-Mancinelli K."/>
            <person name="Lyhne E.K."/>
            <person name="Kogle M.E."/>
            <person name="Barry K."/>
            <person name="Clum A."/>
            <person name="Na H."/>
            <person name="Ledsgaard L."/>
            <person name="Lin J."/>
            <person name="Lipzen A."/>
            <person name="Kuo A."/>
            <person name="Riley R."/>
            <person name="Mondo S."/>
            <person name="LaButti K."/>
            <person name="Haridas S."/>
            <person name="Pangalinan J."/>
            <person name="Salamov A.A."/>
            <person name="Simmons B.A."/>
            <person name="Magnuson J.K."/>
            <person name="Chen J."/>
            <person name="Drula E."/>
            <person name="Henrissat B."/>
            <person name="Wiebenga A."/>
            <person name="Lubbers R.J."/>
            <person name="Gomes A.C."/>
            <person name="Makela M.R."/>
            <person name="Stajich J."/>
            <person name="Grigoriev I.V."/>
            <person name="Mortensen U.H."/>
            <person name="De vries R.P."/>
            <person name="Baker S.E."/>
            <person name="Andersen M.R."/>
        </authorList>
    </citation>
    <scope>NUCLEOTIDE SEQUENCE [LARGE SCALE GENOMIC DNA]</scope>
    <source>
        <strain evidence="2 3">CBS 600.67</strain>
    </source>
</reference>
<sequence>MSDFSLPSSNPVFEPGIEPRIVRDDQNDSMFEKIHVSNTFALMKAVVQLRFLQTTTAILRVTRTNPVSISDPNSTICRAIDRREQRITYIIDRMTKERLNRKKSNIKSQILAQHDLSLSEILETLATAEDVSRLDERFLHISSTDSATSIPKPNSLVSEDATAAAAVDGDVRSERKGSVGDENGRIPSGLSSSLPTPVSDSVYSSLGRSFSVSNVQSVSSGPRQCMVVSAAQYTKIVMEREPQYSVVSHPYSIGSLVAESTQVDRSALEINEHHQEKSADSFPGEFPASEGVEFSSLATAKHHTRISSVRTSVRPFSDL</sequence>
<protein>
    <submittedName>
        <fullName evidence="2">Uncharacterized protein</fullName>
    </submittedName>
</protein>
<evidence type="ECO:0000256" key="1">
    <source>
        <dbReference type="SAM" id="MobiDB-lite"/>
    </source>
</evidence>
<proteinExistence type="predicted"/>
<keyword evidence="3" id="KW-1185">Reference proteome</keyword>
<name>A0ABR4J5A7_9EURO</name>
<organism evidence="2 3">
    <name type="scientific">Aspergillus cavernicola</name>
    <dbReference type="NCBI Taxonomy" id="176166"/>
    <lineage>
        <taxon>Eukaryota</taxon>
        <taxon>Fungi</taxon>
        <taxon>Dikarya</taxon>
        <taxon>Ascomycota</taxon>
        <taxon>Pezizomycotina</taxon>
        <taxon>Eurotiomycetes</taxon>
        <taxon>Eurotiomycetidae</taxon>
        <taxon>Eurotiales</taxon>
        <taxon>Aspergillaceae</taxon>
        <taxon>Aspergillus</taxon>
        <taxon>Aspergillus subgen. Nidulantes</taxon>
    </lineage>
</organism>